<dbReference type="GO" id="GO:0000105">
    <property type="term" value="P:L-histidine biosynthetic process"/>
    <property type="evidence" value="ECO:0007669"/>
    <property type="project" value="UniProtKB-UniRule"/>
</dbReference>
<evidence type="ECO:0000256" key="5">
    <source>
        <dbReference type="ARBA" id="ARBA00022801"/>
    </source>
</evidence>
<proteinExistence type="inferred from homology"/>
<comment type="catalytic activity">
    <reaction evidence="7 8">
        <text>L-histidinol phosphate + H2O = L-histidinol + phosphate</text>
        <dbReference type="Rhea" id="RHEA:14465"/>
        <dbReference type="ChEBI" id="CHEBI:15377"/>
        <dbReference type="ChEBI" id="CHEBI:43474"/>
        <dbReference type="ChEBI" id="CHEBI:57699"/>
        <dbReference type="ChEBI" id="CHEBI:57980"/>
        <dbReference type="EC" id="3.1.3.15"/>
    </reaction>
</comment>
<keyword evidence="6 8" id="KW-0368">Histidine biosynthesis</keyword>
<evidence type="ECO:0000256" key="4">
    <source>
        <dbReference type="ARBA" id="ARBA00022605"/>
    </source>
</evidence>
<evidence type="ECO:0000256" key="3">
    <source>
        <dbReference type="ARBA" id="ARBA00013085"/>
    </source>
</evidence>
<accession>A0A9D9DQI2</accession>
<reference evidence="10" key="1">
    <citation type="submission" date="2020-10" db="EMBL/GenBank/DDBJ databases">
        <authorList>
            <person name="Gilroy R."/>
        </authorList>
    </citation>
    <scope>NUCLEOTIDE SEQUENCE</scope>
    <source>
        <strain evidence="10">15467</strain>
    </source>
</reference>
<dbReference type="InterPro" id="IPR010140">
    <property type="entry name" value="Histidinol_P_phosphatase_HisJ"/>
</dbReference>
<dbReference type="AlphaFoldDB" id="A0A9D9DQI2"/>
<reference evidence="10" key="2">
    <citation type="journal article" date="2021" name="PeerJ">
        <title>Extensive microbial diversity within the chicken gut microbiome revealed by metagenomics and culture.</title>
        <authorList>
            <person name="Gilroy R."/>
            <person name="Ravi A."/>
            <person name="Getino M."/>
            <person name="Pursley I."/>
            <person name="Horton D.L."/>
            <person name="Alikhan N.F."/>
            <person name="Baker D."/>
            <person name="Gharbi K."/>
            <person name="Hall N."/>
            <person name="Watson M."/>
            <person name="Adriaenssens E.M."/>
            <person name="Foster-Nyarko E."/>
            <person name="Jarju S."/>
            <person name="Secka A."/>
            <person name="Antonio M."/>
            <person name="Oren A."/>
            <person name="Chaudhuri R.R."/>
            <person name="La Ragione R."/>
            <person name="Hildebrand F."/>
            <person name="Pallen M.J."/>
        </authorList>
    </citation>
    <scope>NUCLEOTIDE SEQUENCE</scope>
    <source>
        <strain evidence="10">15467</strain>
    </source>
</reference>
<evidence type="ECO:0000256" key="8">
    <source>
        <dbReference type="RuleBase" id="RU366003"/>
    </source>
</evidence>
<dbReference type="InterPro" id="IPR003141">
    <property type="entry name" value="Pol/His_phosphatase_N"/>
</dbReference>
<comment type="caution">
    <text evidence="10">The sequence shown here is derived from an EMBL/GenBank/DDBJ whole genome shotgun (WGS) entry which is preliminary data.</text>
</comment>
<name>A0A9D9DQI2_9BACT</name>
<dbReference type="SUPFAM" id="SSF89550">
    <property type="entry name" value="PHP domain-like"/>
    <property type="match status" value="1"/>
</dbReference>
<dbReference type="InterPro" id="IPR016195">
    <property type="entry name" value="Pol/histidinol_Pase-like"/>
</dbReference>
<evidence type="ECO:0000256" key="7">
    <source>
        <dbReference type="ARBA" id="ARBA00049158"/>
    </source>
</evidence>
<dbReference type="EC" id="3.1.3.15" evidence="3 8"/>
<organism evidence="10 11">
    <name type="scientific">Candidatus Egerieousia excrementavium</name>
    <dbReference type="NCBI Taxonomy" id="2840778"/>
    <lineage>
        <taxon>Bacteria</taxon>
        <taxon>Pseudomonadati</taxon>
        <taxon>Bacteroidota</taxon>
        <taxon>Bacteroidia</taxon>
        <taxon>Bacteroidales</taxon>
        <taxon>Candidatus Egerieousia</taxon>
    </lineage>
</organism>
<dbReference type="EMBL" id="JADINB010000124">
    <property type="protein sequence ID" value="MBO8429359.1"/>
    <property type="molecule type" value="Genomic_DNA"/>
</dbReference>
<evidence type="ECO:0000313" key="10">
    <source>
        <dbReference type="EMBL" id="MBO8429359.1"/>
    </source>
</evidence>
<feature type="domain" description="Polymerase/histidinol phosphatase N-terminal" evidence="9">
    <location>
        <begin position="13"/>
        <end position="94"/>
    </location>
</feature>
<dbReference type="Pfam" id="PF02811">
    <property type="entry name" value="PHP"/>
    <property type="match status" value="1"/>
</dbReference>
<dbReference type="PANTHER" id="PTHR21039">
    <property type="entry name" value="HISTIDINOL PHOSPHATASE-RELATED"/>
    <property type="match status" value="1"/>
</dbReference>
<dbReference type="SMART" id="SM00481">
    <property type="entry name" value="POLIIIAc"/>
    <property type="match status" value="1"/>
</dbReference>
<evidence type="ECO:0000259" key="9">
    <source>
        <dbReference type="SMART" id="SM00481"/>
    </source>
</evidence>
<keyword evidence="5 8" id="KW-0378">Hydrolase</keyword>
<sequence length="277" mass="31820">MEKSPYLRAMIFYDNHIHSQFSPDSRMKLEDAAEKASEMGLAGISVTDHLDLDAPRASDEFLFDIGRQQSTIEAVAARYHDLKIFKGIEVGLQPGSIEKTREFLSDYKFDTIIASIHFIDGQDPYYGDYYMGKDYREAYGRALETIYRTAVEFKDFDILGHFDYIARYAPYSERDITYSRFGDLLDTILKYLAQEGKAFEINTNTYRERNGHTPVLDTAILKRFRELGGEALSLGSDAHDKERIAENFKVYSEIALGCGFEYLVHFEGRTPFYTPIS</sequence>
<protein>
    <recommendedName>
        <fullName evidence="3 8">Histidinol-phosphatase</fullName>
        <shortName evidence="8">HolPase</shortName>
        <ecNumber evidence="3 8">3.1.3.15</ecNumber>
    </recommendedName>
</protein>
<evidence type="ECO:0000313" key="11">
    <source>
        <dbReference type="Proteomes" id="UP000823635"/>
    </source>
</evidence>
<dbReference type="NCBIfam" id="TIGR01856">
    <property type="entry name" value="hisJ_fam"/>
    <property type="match status" value="1"/>
</dbReference>
<evidence type="ECO:0000256" key="2">
    <source>
        <dbReference type="ARBA" id="ARBA00009152"/>
    </source>
</evidence>
<dbReference type="GO" id="GO:0004401">
    <property type="term" value="F:histidinol-phosphatase activity"/>
    <property type="evidence" value="ECO:0007669"/>
    <property type="project" value="UniProtKB-UniRule"/>
</dbReference>
<dbReference type="Gene3D" id="3.20.20.140">
    <property type="entry name" value="Metal-dependent hydrolases"/>
    <property type="match status" value="1"/>
</dbReference>
<gene>
    <name evidence="10" type="ORF">IAC68_05470</name>
</gene>
<comment type="pathway">
    <text evidence="1 8">Amino-acid biosynthesis; L-histidine biosynthesis; L-histidine from 5-phospho-alpha-D-ribose 1-diphosphate: step 8/9.</text>
</comment>
<comment type="similarity">
    <text evidence="2 8">Belongs to the PHP hydrolase family. HisK subfamily.</text>
</comment>
<dbReference type="Proteomes" id="UP000823635">
    <property type="component" value="Unassembled WGS sequence"/>
</dbReference>
<evidence type="ECO:0000256" key="6">
    <source>
        <dbReference type="ARBA" id="ARBA00023102"/>
    </source>
</evidence>
<dbReference type="GO" id="GO:0005737">
    <property type="term" value="C:cytoplasm"/>
    <property type="evidence" value="ECO:0007669"/>
    <property type="project" value="TreeGrafter"/>
</dbReference>
<dbReference type="PANTHER" id="PTHR21039:SF0">
    <property type="entry name" value="HISTIDINOL-PHOSPHATASE"/>
    <property type="match status" value="1"/>
</dbReference>
<keyword evidence="4 8" id="KW-0028">Amino-acid biosynthesis</keyword>
<dbReference type="InterPro" id="IPR004013">
    <property type="entry name" value="PHP_dom"/>
</dbReference>
<evidence type="ECO:0000256" key="1">
    <source>
        <dbReference type="ARBA" id="ARBA00004970"/>
    </source>
</evidence>